<dbReference type="PRINTS" id="PR00344">
    <property type="entry name" value="BCTRLSENSOR"/>
</dbReference>
<dbReference type="FunFam" id="3.30.565.10:FF:000023">
    <property type="entry name" value="PAS domain-containing sensor histidine kinase"/>
    <property type="match status" value="1"/>
</dbReference>
<dbReference type="InterPro" id="IPR003661">
    <property type="entry name" value="HisK_dim/P_dom"/>
</dbReference>
<dbReference type="EMBL" id="DSRD01000668">
    <property type="protein sequence ID" value="HGW94741.1"/>
    <property type="molecule type" value="Genomic_DNA"/>
</dbReference>
<keyword evidence="10" id="KW-0902">Two-component regulatory system</keyword>
<reference evidence="15" key="1">
    <citation type="journal article" date="2020" name="mSystems">
        <title>Genome- and Community-Level Interaction Insights into Carbon Utilization and Element Cycling Functions of Hydrothermarchaeota in Hydrothermal Sediment.</title>
        <authorList>
            <person name="Zhou Z."/>
            <person name="Liu Y."/>
            <person name="Xu W."/>
            <person name="Pan J."/>
            <person name="Luo Z.H."/>
            <person name="Li M."/>
        </authorList>
    </citation>
    <scope>NUCLEOTIDE SEQUENCE [LARGE SCALE GENOMIC DNA]</scope>
    <source>
        <strain evidence="15">SpSt-402</strain>
    </source>
</reference>
<evidence type="ECO:0000256" key="12">
    <source>
        <dbReference type="SAM" id="Coils"/>
    </source>
</evidence>
<comment type="subcellular location">
    <subcellularLocation>
        <location evidence="2">Cell membrane</location>
    </subcellularLocation>
</comment>
<dbReference type="PROSITE" id="PS50109">
    <property type="entry name" value="HIS_KIN"/>
    <property type="match status" value="1"/>
</dbReference>
<evidence type="ECO:0000256" key="2">
    <source>
        <dbReference type="ARBA" id="ARBA00004236"/>
    </source>
</evidence>
<dbReference type="InterPro" id="IPR004358">
    <property type="entry name" value="Sig_transdc_His_kin-like_C"/>
</dbReference>
<dbReference type="Gene3D" id="3.30.565.10">
    <property type="entry name" value="Histidine kinase-like ATPase, C-terminal domain"/>
    <property type="match status" value="1"/>
</dbReference>
<proteinExistence type="predicted"/>
<feature type="coiled-coil region" evidence="12">
    <location>
        <begin position="356"/>
        <end position="390"/>
    </location>
</feature>
<comment type="caution">
    <text evidence="15">The sequence shown here is derived from an EMBL/GenBank/DDBJ whole genome shotgun (WGS) entry which is preliminary data.</text>
</comment>
<evidence type="ECO:0000313" key="15">
    <source>
        <dbReference type="EMBL" id="HGW94741.1"/>
    </source>
</evidence>
<dbReference type="GO" id="GO:0005886">
    <property type="term" value="C:plasma membrane"/>
    <property type="evidence" value="ECO:0007669"/>
    <property type="project" value="UniProtKB-SubCell"/>
</dbReference>
<dbReference type="SUPFAM" id="SSF55874">
    <property type="entry name" value="ATPase domain of HSP90 chaperone/DNA topoisomerase II/histidine kinase"/>
    <property type="match status" value="1"/>
</dbReference>
<keyword evidence="12" id="KW-0175">Coiled coil</keyword>
<feature type="transmembrane region" description="Helical" evidence="13">
    <location>
        <begin position="12"/>
        <end position="33"/>
    </location>
</feature>
<sequence length="638" mass="70517">MGKPGSSSFRRILLSRILLLSIPILLVGEYVVYRKARSGVIATARQNLMESSVRKAEDIQTVVGMLQANLLASSKLFAEVAPPPVPQAFVEQVQRWLPKQVRCVQLANPSTSTVVGSTCGQKAIANFSEQHWIQPRSERDVKPSDVLISPGNSTLIPPPSSTLEQTQLTLVLTAPIYQSNGTLEHLLSAQATLQRREFGQQASLQGYTVVINQDGVILEHPATERIGQTIAQQPNAPVLQSLVDSAIAGEQDTLQLFQENGAEWLAGYTAVEIPAIKGKNQTWVILAIAPMGNALHHLQGIRDVLVLLTLGLISASVLATLFVTRDLAAPLEKLGNYALHMCDRLPSSSAPKNFKIRELNQLAEALDTMVKRLDERADELEVAWQEAQVANQLQSEFLATTSHELRTPLNAIIGSVRLVKDGCCDSWEEVQEFLQQADDAAIHLLKIINDLLDISRIEAGEVELNLQFVAIPDLCQQCLRMMQFSAEKKRIALLFDIAPNLPKIPLDERRVRQMVINLLSNAVKFTPEGGHVELRACRGYGYQLERENRPDRSPINPKTPYLCLEVVDSGIGIPPERWHLLFRPFQQIDASSTRNYEGTGLGLALTKRLVELHGGTLSFNSIPTKGSVFRIWLPTPEV</sequence>
<dbReference type="AlphaFoldDB" id="A0A832H5S3"/>
<dbReference type="Gene3D" id="3.30.450.20">
    <property type="entry name" value="PAS domain"/>
    <property type="match status" value="1"/>
</dbReference>
<keyword evidence="8 15" id="KW-0418">Kinase</keyword>
<evidence type="ECO:0000256" key="5">
    <source>
        <dbReference type="ARBA" id="ARBA00022553"/>
    </source>
</evidence>
<keyword evidence="4" id="KW-1003">Cell membrane</keyword>
<evidence type="ECO:0000256" key="11">
    <source>
        <dbReference type="ARBA" id="ARBA00023136"/>
    </source>
</evidence>
<dbReference type="InterPro" id="IPR003594">
    <property type="entry name" value="HATPase_dom"/>
</dbReference>
<dbReference type="PANTHER" id="PTHR43711">
    <property type="entry name" value="TWO-COMPONENT HISTIDINE KINASE"/>
    <property type="match status" value="1"/>
</dbReference>
<evidence type="ECO:0000256" key="13">
    <source>
        <dbReference type="SAM" id="Phobius"/>
    </source>
</evidence>
<dbReference type="CDD" id="cd00082">
    <property type="entry name" value="HisKA"/>
    <property type="match status" value="1"/>
</dbReference>
<dbReference type="Pfam" id="PF02518">
    <property type="entry name" value="HATPase_c"/>
    <property type="match status" value="1"/>
</dbReference>
<keyword evidence="9" id="KW-0067">ATP-binding</keyword>
<dbReference type="InterPro" id="IPR036097">
    <property type="entry name" value="HisK_dim/P_sf"/>
</dbReference>
<name>A0A832H5S3_9CYAN</name>
<dbReference type="GO" id="GO:0005524">
    <property type="term" value="F:ATP binding"/>
    <property type="evidence" value="ECO:0007669"/>
    <property type="project" value="UniProtKB-KW"/>
</dbReference>
<keyword evidence="5" id="KW-0597">Phosphoprotein</keyword>
<dbReference type="Gene3D" id="6.10.340.10">
    <property type="match status" value="1"/>
</dbReference>
<keyword evidence="7" id="KW-0547">Nucleotide-binding</keyword>
<dbReference type="Pfam" id="PF00512">
    <property type="entry name" value="HisKA"/>
    <property type="match status" value="1"/>
</dbReference>
<dbReference type="GO" id="GO:0000155">
    <property type="term" value="F:phosphorelay sensor kinase activity"/>
    <property type="evidence" value="ECO:0007669"/>
    <property type="project" value="InterPro"/>
</dbReference>
<evidence type="ECO:0000256" key="9">
    <source>
        <dbReference type="ARBA" id="ARBA00022840"/>
    </source>
</evidence>
<dbReference type="SMART" id="SM00388">
    <property type="entry name" value="HisKA"/>
    <property type="match status" value="1"/>
</dbReference>
<dbReference type="EC" id="2.7.13.3" evidence="3"/>
<dbReference type="InterPro" id="IPR005467">
    <property type="entry name" value="His_kinase_dom"/>
</dbReference>
<dbReference type="SUPFAM" id="SSF47384">
    <property type="entry name" value="Homodimeric domain of signal transducing histidine kinase"/>
    <property type="match status" value="1"/>
</dbReference>
<organism evidence="15">
    <name type="scientific">Oscillatoriales cyanobacterium SpSt-402</name>
    <dbReference type="NCBI Taxonomy" id="2282168"/>
    <lineage>
        <taxon>Bacteria</taxon>
        <taxon>Bacillati</taxon>
        <taxon>Cyanobacteriota</taxon>
        <taxon>Cyanophyceae</taxon>
        <taxon>Oscillatoriophycideae</taxon>
        <taxon>Oscillatoriales</taxon>
    </lineage>
</organism>
<keyword evidence="6" id="KW-0808">Transferase</keyword>
<evidence type="ECO:0000256" key="4">
    <source>
        <dbReference type="ARBA" id="ARBA00022475"/>
    </source>
</evidence>
<evidence type="ECO:0000259" key="14">
    <source>
        <dbReference type="PROSITE" id="PS50109"/>
    </source>
</evidence>
<gene>
    <name evidence="15" type="ORF">ENR47_10730</name>
</gene>
<evidence type="ECO:0000256" key="10">
    <source>
        <dbReference type="ARBA" id="ARBA00023012"/>
    </source>
</evidence>
<feature type="domain" description="Histidine kinase" evidence="14">
    <location>
        <begin position="400"/>
        <end position="637"/>
    </location>
</feature>
<evidence type="ECO:0000256" key="7">
    <source>
        <dbReference type="ARBA" id="ARBA00022741"/>
    </source>
</evidence>
<dbReference type="InterPro" id="IPR036890">
    <property type="entry name" value="HATPase_C_sf"/>
</dbReference>
<dbReference type="Gene3D" id="1.10.287.130">
    <property type="match status" value="1"/>
</dbReference>
<dbReference type="SMART" id="SM00387">
    <property type="entry name" value="HATPase_c"/>
    <property type="match status" value="1"/>
</dbReference>
<protein>
    <recommendedName>
        <fullName evidence="3">histidine kinase</fullName>
        <ecNumber evidence="3">2.7.13.3</ecNumber>
    </recommendedName>
</protein>
<evidence type="ECO:0000256" key="8">
    <source>
        <dbReference type="ARBA" id="ARBA00022777"/>
    </source>
</evidence>
<keyword evidence="11 13" id="KW-0472">Membrane</keyword>
<keyword evidence="13" id="KW-0812">Transmembrane</keyword>
<evidence type="ECO:0000256" key="6">
    <source>
        <dbReference type="ARBA" id="ARBA00022679"/>
    </source>
</evidence>
<dbReference type="InterPro" id="IPR050736">
    <property type="entry name" value="Sensor_HK_Regulatory"/>
</dbReference>
<dbReference type="CDD" id="cd16922">
    <property type="entry name" value="HATPase_EvgS-ArcB-TorS-like"/>
    <property type="match status" value="1"/>
</dbReference>
<dbReference type="PANTHER" id="PTHR43711:SF31">
    <property type="entry name" value="HISTIDINE KINASE"/>
    <property type="match status" value="1"/>
</dbReference>
<comment type="catalytic activity">
    <reaction evidence="1">
        <text>ATP + protein L-histidine = ADP + protein N-phospho-L-histidine.</text>
        <dbReference type="EC" id="2.7.13.3"/>
    </reaction>
</comment>
<evidence type="ECO:0000256" key="3">
    <source>
        <dbReference type="ARBA" id="ARBA00012438"/>
    </source>
</evidence>
<keyword evidence="13" id="KW-1133">Transmembrane helix</keyword>
<evidence type="ECO:0000256" key="1">
    <source>
        <dbReference type="ARBA" id="ARBA00000085"/>
    </source>
</evidence>
<accession>A0A832H5S3</accession>